<reference evidence="2" key="2">
    <citation type="submission" date="2023-06" db="EMBL/GenBank/DDBJ databases">
        <authorList>
            <person name="Ma L."/>
            <person name="Liu K.-W."/>
            <person name="Li Z."/>
            <person name="Hsiao Y.-Y."/>
            <person name="Qi Y."/>
            <person name="Fu T."/>
            <person name="Tang G."/>
            <person name="Zhang D."/>
            <person name="Sun W.-H."/>
            <person name="Liu D.-K."/>
            <person name="Li Y."/>
            <person name="Chen G.-Z."/>
            <person name="Liu X.-D."/>
            <person name="Liao X.-Y."/>
            <person name="Jiang Y.-T."/>
            <person name="Yu X."/>
            <person name="Hao Y."/>
            <person name="Huang J."/>
            <person name="Zhao X.-W."/>
            <person name="Ke S."/>
            <person name="Chen Y.-Y."/>
            <person name="Wu W.-L."/>
            <person name="Hsu J.-L."/>
            <person name="Lin Y.-F."/>
            <person name="Huang M.-D."/>
            <person name="Li C.-Y."/>
            <person name="Huang L."/>
            <person name="Wang Z.-W."/>
            <person name="Zhao X."/>
            <person name="Zhong W.-Y."/>
            <person name="Peng D.-H."/>
            <person name="Ahmad S."/>
            <person name="Lan S."/>
            <person name="Zhang J.-S."/>
            <person name="Tsai W.-C."/>
            <person name="Van De Peer Y."/>
            <person name="Liu Z.-J."/>
        </authorList>
    </citation>
    <scope>NUCLEOTIDE SEQUENCE</scope>
    <source>
        <strain evidence="2">CP</strain>
        <tissue evidence="2">Leaves</tissue>
    </source>
</reference>
<comment type="caution">
    <text evidence="2">The sequence shown here is derived from an EMBL/GenBank/DDBJ whole genome shotgun (WGS) entry which is preliminary data.</text>
</comment>
<evidence type="ECO:0000256" key="1">
    <source>
        <dbReference type="SAM" id="MobiDB-lite"/>
    </source>
</evidence>
<dbReference type="EMBL" id="JAUJYO010000015">
    <property type="protein sequence ID" value="KAK1297565.1"/>
    <property type="molecule type" value="Genomic_DNA"/>
</dbReference>
<sequence length="84" mass="8921">MKADTAGAVSDTCPCRIPAVSDTCRTRAFGRSIILVMEHKSIGTYELRSATIPRCGVDVGRSIAGPSNPTVDVNRTRPSDAMDP</sequence>
<evidence type="ECO:0000313" key="2">
    <source>
        <dbReference type="EMBL" id="KAK1297565.1"/>
    </source>
</evidence>
<dbReference type="Proteomes" id="UP001180020">
    <property type="component" value="Unassembled WGS sequence"/>
</dbReference>
<feature type="region of interest" description="Disordered" evidence="1">
    <location>
        <begin position="61"/>
        <end position="84"/>
    </location>
</feature>
<gene>
    <name evidence="2" type="ORF">QJS10_CPB15g00160</name>
</gene>
<evidence type="ECO:0000313" key="3">
    <source>
        <dbReference type="Proteomes" id="UP001180020"/>
    </source>
</evidence>
<feature type="compositionally biased region" description="Basic and acidic residues" evidence="1">
    <location>
        <begin position="74"/>
        <end position="84"/>
    </location>
</feature>
<name>A0AAV9D8R1_ACOCL</name>
<dbReference type="AlphaFoldDB" id="A0AAV9D8R1"/>
<reference evidence="2" key="1">
    <citation type="journal article" date="2023" name="Nat. Commun.">
        <title>Diploid and tetraploid genomes of Acorus and the evolution of monocots.</title>
        <authorList>
            <person name="Ma L."/>
            <person name="Liu K.W."/>
            <person name="Li Z."/>
            <person name="Hsiao Y.Y."/>
            <person name="Qi Y."/>
            <person name="Fu T."/>
            <person name="Tang G.D."/>
            <person name="Zhang D."/>
            <person name="Sun W.H."/>
            <person name="Liu D.K."/>
            <person name="Li Y."/>
            <person name="Chen G.Z."/>
            <person name="Liu X.D."/>
            <person name="Liao X.Y."/>
            <person name="Jiang Y.T."/>
            <person name="Yu X."/>
            <person name="Hao Y."/>
            <person name="Huang J."/>
            <person name="Zhao X.W."/>
            <person name="Ke S."/>
            <person name="Chen Y.Y."/>
            <person name="Wu W.L."/>
            <person name="Hsu J.L."/>
            <person name="Lin Y.F."/>
            <person name="Huang M.D."/>
            <person name="Li C.Y."/>
            <person name="Huang L."/>
            <person name="Wang Z.W."/>
            <person name="Zhao X."/>
            <person name="Zhong W.Y."/>
            <person name="Peng D.H."/>
            <person name="Ahmad S."/>
            <person name="Lan S."/>
            <person name="Zhang J.S."/>
            <person name="Tsai W.C."/>
            <person name="Van de Peer Y."/>
            <person name="Liu Z.J."/>
        </authorList>
    </citation>
    <scope>NUCLEOTIDE SEQUENCE</scope>
    <source>
        <strain evidence="2">CP</strain>
    </source>
</reference>
<proteinExistence type="predicted"/>
<keyword evidence="3" id="KW-1185">Reference proteome</keyword>
<protein>
    <submittedName>
        <fullName evidence="2">Uncharacterized protein</fullName>
    </submittedName>
</protein>
<accession>A0AAV9D8R1</accession>
<organism evidence="2 3">
    <name type="scientific">Acorus calamus</name>
    <name type="common">Sweet flag</name>
    <dbReference type="NCBI Taxonomy" id="4465"/>
    <lineage>
        <taxon>Eukaryota</taxon>
        <taxon>Viridiplantae</taxon>
        <taxon>Streptophyta</taxon>
        <taxon>Embryophyta</taxon>
        <taxon>Tracheophyta</taxon>
        <taxon>Spermatophyta</taxon>
        <taxon>Magnoliopsida</taxon>
        <taxon>Liliopsida</taxon>
        <taxon>Acoraceae</taxon>
        <taxon>Acorus</taxon>
    </lineage>
</organism>